<gene>
    <name evidence="7" type="primary">cysL</name>
    <name evidence="7" type="ORF">NCTC13832_00416</name>
    <name evidence="6" type="ORF">TP70_05960</name>
</gene>
<protein>
    <submittedName>
        <fullName evidence="7">LysR family transcriptional regulator</fullName>
    </submittedName>
</protein>
<evidence type="ECO:0000259" key="5">
    <source>
        <dbReference type="PROSITE" id="PS50931"/>
    </source>
</evidence>
<dbReference type="GO" id="GO:0003700">
    <property type="term" value="F:DNA-binding transcription factor activity"/>
    <property type="evidence" value="ECO:0007669"/>
    <property type="project" value="InterPro"/>
</dbReference>
<dbReference type="STRING" id="569857.TP70_05960"/>
<dbReference type="Gene3D" id="1.10.10.10">
    <property type="entry name" value="Winged helix-like DNA-binding domain superfamily/Winged helix DNA-binding domain"/>
    <property type="match status" value="1"/>
</dbReference>
<dbReference type="InterPro" id="IPR036390">
    <property type="entry name" value="WH_DNA-bd_sf"/>
</dbReference>
<reference evidence="7 9" key="2">
    <citation type="submission" date="2018-06" db="EMBL/GenBank/DDBJ databases">
        <authorList>
            <consortium name="Pathogen Informatics"/>
            <person name="Doyle S."/>
        </authorList>
    </citation>
    <scope>NUCLEOTIDE SEQUENCE [LARGE SCALE GENOMIC DNA]</scope>
    <source>
        <strain evidence="7 9">NCTC13832</strain>
    </source>
</reference>
<dbReference type="AlphaFoldDB" id="A0A0D6XQZ7"/>
<evidence type="ECO:0000313" key="8">
    <source>
        <dbReference type="Proteomes" id="UP000032366"/>
    </source>
</evidence>
<reference evidence="6 8" key="1">
    <citation type="submission" date="2015-01" db="EMBL/GenBank/DDBJ databases">
        <authorList>
            <person name="Guo J."/>
        </authorList>
    </citation>
    <scope>NUCLEOTIDE SEQUENCE [LARGE SCALE GENOMIC DNA]</scope>
    <source>
        <strain evidence="6 8">DSM 22147</strain>
    </source>
</reference>
<dbReference type="EMBL" id="JXWY01000036">
    <property type="protein sequence ID" value="KIX90666.1"/>
    <property type="molecule type" value="Genomic_DNA"/>
</dbReference>
<dbReference type="InterPro" id="IPR005119">
    <property type="entry name" value="LysR_subst-bd"/>
</dbReference>
<evidence type="ECO:0000256" key="1">
    <source>
        <dbReference type="ARBA" id="ARBA00009437"/>
    </source>
</evidence>
<dbReference type="Pfam" id="PF00126">
    <property type="entry name" value="HTH_1"/>
    <property type="match status" value="1"/>
</dbReference>
<accession>A0A0D6XQZ7</accession>
<dbReference type="EMBL" id="UHDT01000001">
    <property type="protein sequence ID" value="SUM56758.1"/>
    <property type="molecule type" value="Genomic_DNA"/>
</dbReference>
<dbReference type="GO" id="GO:0000976">
    <property type="term" value="F:transcription cis-regulatory region binding"/>
    <property type="evidence" value="ECO:0007669"/>
    <property type="project" value="TreeGrafter"/>
</dbReference>
<dbReference type="Proteomes" id="UP000254100">
    <property type="component" value="Unassembled WGS sequence"/>
</dbReference>
<evidence type="ECO:0000313" key="7">
    <source>
        <dbReference type="EMBL" id="SUM56758.1"/>
    </source>
</evidence>
<dbReference type="SUPFAM" id="SSF46785">
    <property type="entry name" value="Winged helix' DNA-binding domain"/>
    <property type="match status" value="1"/>
</dbReference>
<sequence>MKMDDYRLLITLDETRTLRKAAEQLYISQPAVTQRLKSIERYFGVEIFIRTKKQLITTTEGAMVIAHAKEMLNQEHLFKDKIKAHIGAINGNLSIGCSSLVGQTLLPEVLSRYTAEYPNVEVKLHVGSSDHIKKHYNDYHIMIVRGNQLLNKHNDHLMDDQHYFIYPKNKTTALHKLPFIEFQADPVYINQIKSWYYQHMSQDYHARIKVDQVATCKALLLSGVGVTILPEIMTKDLDPNQFAMVKVDIEERPLVRATYLSYDMSMMQLPQVSAFIGVLKSYIKETTALHSMMDA</sequence>
<dbReference type="PANTHER" id="PTHR30126">
    <property type="entry name" value="HTH-TYPE TRANSCRIPTIONAL REGULATOR"/>
    <property type="match status" value="1"/>
</dbReference>
<evidence type="ECO:0000313" key="9">
    <source>
        <dbReference type="Proteomes" id="UP000254100"/>
    </source>
</evidence>
<name>A0A0D6XQZ7_9STAP</name>
<dbReference type="InterPro" id="IPR036388">
    <property type="entry name" value="WH-like_DNA-bd_sf"/>
</dbReference>
<dbReference type="OrthoDB" id="107670at2"/>
<dbReference type="RefSeq" id="WP_044360302.1">
    <property type="nucleotide sequence ID" value="NZ_JXWY01000036.1"/>
</dbReference>
<evidence type="ECO:0000256" key="2">
    <source>
        <dbReference type="ARBA" id="ARBA00023015"/>
    </source>
</evidence>
<dbReference type="Gene3D" id="3.40.190.290">
    <property type="match status" value="1"/>
</dbReference>
<dbReference type="PANTHER" id="PTHR30126:SF78">
    <property type="entry name" value="HTH LYSR-TYPE DOMAIN-CONTAINING PROTEIN"/>
    <property type="match status" value="1"/>
</dbReference>
<dbReference type="InterPro" id="IPR000847">
    <property type="entry name" value="LysR_HTH_N"/>
</dbReference>
<dbReference type="Pfam" id="PF03466">
    <property type="entry name" value="LysR_substrate"/>
    <property type="match status" value="1"/>
</dbReference>
<keyword evidence="8" id="KW-1185">Reference proteome</keyword>
<keyword evidence="2" id="KW-0805">Transcription regulation</keyword>
<evidence type="ECO:0000256" key="4">
    <source>
        <dbReference type="ARBA" id="ARBA00023163"/>
    </source>
</evidence>
<keyword evidence="4" id="KW-0804">Transcription</keyword>
<dbReference type="Proteomes" id="UP000032366">
    <property type="component" value="Unassembled WGS sequence"/>
</dbReference>
<proteinExistence type="inferred from homology"/>
<dbReference type="CDD" id="cd05466">
    <property type="entry name" value="PBP2_LTTR_substrate"/>
    <property type="match status" value="1"/>
</dbReference>
<dbReference type="PRINTS" id="PR00039">
    <property type="entry name" value="HTHLYSR"/>
</dbReference>
<organism evidence="7 9">
    <name type="scientific">Staphylococcus microti</name>
    <dbReference type="NCBI Taxonomy" id="569857"/>
    <lineage>
        <taxon>Bacteria</taxon>
        <taxon>Bacillati</taxon>
        <taxon>Bacillota</taxon>
        <taxon>Bacilli</taxon>
        <taxon>Bacillales</taxon>
        <taxon>Staphylococcaceae</taxon>
        <taxon>Staphylococcus</taxon>
    </lineage>
</organism>
<feature type="domain" description="HTH lysR-type" evidence="5">
    <location>
        <begin position="1"/>
        <end position="58"/>
    </location>
</feature>
<evidence type="ECO:0000256" key="3">
    <source>
        <dbReference type="ARBA" id="ARBA00023125"/>
    </source>
</evidence>
<dbReference type="SUPFAM" id="SSF53850">
    <property type="entry name" value="Periplasmic binding protein-like II"/>
    <property type="match status" value="1"/>
</dbReference>
<dbReference type="PROSITE" id="PS50931">
    <property type="entry name" value="HTH_LYSR"/>
    <property type="match status" value="1"/>
</dbReference>
<evidence type="ECO:0000313" key="6">
    <source>
        <dbReference type="EMBL" id="KIX90666.1"/>
    </source>
</evidence>
<keyword evidence="3" id="KW-0238">DNA-binding</keyword>
<comment type="similarity">
    <text evidence="1">Belongs to the LysR transcriptional regulatory family.</text>
</comment>